<reference evidence="2" key="1">
    <citation type="submission" date="2016-06" db="EMBL/GenBank/DDBJ databases">
        <title>Parallel loss of symbiosis genes in relatives of nitrogen-fixing non-legume Parasponia.</title>
        <authorList>
            <person name="Van Velzen R."/>
            <person name="Holmer R."/>
            <person name="Bu F."/>
            <person name="Rutten L."/>
            <person name="Van Zeijl A."/>
            <person name="Liu W."/>
            <person name="Santuari L."/>
            <person name="Cao Q."/>
            <person name="Sharma T."/>
            <person name="Shen D."/>
            <person name="Roswanjaya Y."/>
            <person name="Wardhani T."/>
            <person name="Kalhor M.S."/>
            <person name="Jansen J."/>
            <person name="Van den Hoogen J."/>
            <person name="Gungor B."/>
            <person name="Hartog M."/>
            <person name="Hontelez J."/>
            <person name="Verver J."/>
            <person name="Yang W.-C."/>
            <person name="Schijlen E."/>
            <person name="Repin R."/>
            <person name="Schilthuizen M."/>
            <person name="Schranz E."/>
            <person name="Heidstra R."/>
            <person name="Miyata K."/>
            <person name="Fedorova E."/>
            <person name="Kohlen W."/>
            <person name="Bisseling T."/>
            <person name="Smit S."/>
            <person name="Geurts R."/>
        </authorList>
    </citation>
    <scope>NUCLEOTIDE SEQUENCE [LARGE SCALE GENOMIC DNA]</scope>
    <source>
        <strain evidence="2">cv. RG33-2</strain>
    </source>
</reference>
<comment type="caution">
    <text evidence="1">The sequence shown here is derived from an EMBL/GenBank/DDBJ whole genome shotgun (WGS) entry which is preliminary data.</text>
</comment>
<accession>A0A2P5CCE6</accession>
<gene>
    <name evidence="1" type="ORF">TorRG33x02_290520</name>
</gene>
<dbReference type="AlphaFoldDB" id="A0A2P5CCE6"/>
<dbReference type="InParanoid" id="A0A2P5CCE6"/>
<dbReference type="Proteomes" id="UP000237000">
    <property type="component" value="Unassembled WGS sequence"/>
</dbReference>
<dbReference type="Gene3D" id="3.40.50.720">
    <property type="entry name" value="NAD(P)-binding Rossmann-like Domain"/>
    <property type="match status" value="1"/>
</dbReference>
<proteinExistence type="predicted"/>
<evidence type="ECO:0000313" key="1">
    <source>
        <dbReference type="EMBL" id="PON58675.1"/>
    </source>
</evidence>
<sequence length="65" mass="7374">MAVGQHKQDLNFLTSLLGASEKLKIFNADLNNLESFRAAIKGWIGVSSMLQLQLITWVRKSQRKE</sequence>
<organism evidence="1 2">
    <name type="scientific">Trema orientale</name>
    <name type="common">Charcoal tree</name>
    <name type="synonym">Celtis orientalis</name>
    <dbReference type="NCBI Taxonomy" id="63057"/>
    <lineage>
        <taxon>Eukaryota</taxon>
        <taxon>Viridiplantae</taxon>
        <taxon>Streptophyta</taxon>
        <taxon>Embryophyta</taxon>
        <taxon>Tracheophyta</taxon>
        <taxon>Spermatophyta</taxon>
        <taxon>Magnoliopsida</taxon>
        <taxon>eudicotyledons</taxon>
        <taxon>Gunneridae</taxon>
        <taxon>Pentapetalae</taxon>
        <taxon>rosids</taxon>
        <taxon>fabids</taxon>
        <taxon>Rosales</taxon>
        <taxon>Cannabaceae</taxon>
        <taxon>Trema</taxon>
    </lineage>
</organism>
<evidence type="ECO:0000313" key="2">
    <source>
        <dbReference type="Proteomes" id="UP000237000"/>
    </source>
</evidence>
<dbReference type="EMBL" id="JXTC01000383">
    <property type="protein sequence ID" value="PON58675.1"/>
    <property type="molecule type" value="Genomic_DNA"/>
</dbReference>
<dbReference type="OrthoDB" id="2735536at2759"/>
<name>A0A2P5CCE6_TREOI</name>
<keyword evidence="2" id="KW-1185">Reference proteome</keyword>
<protein>
    <submittedName>
        <fullName evidence="1">Uncharacterized protein</fullName>
    </submittedName>
</protein>